<feature type="transmembrane region" description="Helical" evidence="1">
    <location>
        <begin position="64"/>
        <end position="82"/>
    </location>
</feature>
<name>A0A6C0LIL7_9ZZZZ</name>
<evidence type="ECO:0000256" key="1">
    <source>
        <dbReference type="SAM" id="Phobius"/>
    </source>
</evidence>
<keyword evidence="1" id="KW-1133">Transmembrane helix</keyword>
<feature type="transmembrane region" description="Helical" evidence="1">
    <location>
        <begin position="30"/>
        <end position="52"/>
    </location>
</feature>
<organism evidence="2">
    <name type="scientific">viral metagenome</name>
    <dbReference type="NCBI Taxonomy" id="1070528"/>
    <lineage>
        <taxon>unclassified sequences</taxon>
        <taxon>metagenomes</taxon>
        <taxon>organismal metagenomes</taxon>
    </lineage>
</organism>
<accession>A0A6C0LIL7</accession>
<keyword evidence="1" id="KW-0812">Transmembrane</keyword>
<feature type="transmembrane region" description="Helical" evidence="1">
    <location>
        <begin position="116"/>
        <end position="136"/>
    </location>
</feature>
<dbReference type="AlphaFoldDB" id="A0A6C0LIL7"/>
<proteinExistence type="predicted"/>
<keyword evidence="1" id="KW-0472">Membrane</keyword>
<reference evidence="2" key="1">
    <citation type="journal article" date="2020" name="Nature">
        <title>Giant virus diversity and host interactions through global metagenomics.</title>
        <authorList>
            <person name="Schulz F."/>
            <person name="Roux S."/>
            <person name="Paez-Espino D."/>
            <person name="Jungbluth S."/>
            <person name="Walsh D.A."/>
            <person name="Denef V.J."/>
            <person name="McMahon K.D."/>
            <person name="Konstantinidis K.T."/>
            <person name="Eloe-Fadrosh E.A."/>
            <person name="Kyrpides N.C."/>
            <person name="Woyke T."/>
        </authorList>
    </citation>
    <scope>NUCLEOTIDE SEQUENCE</scope>
    <source>
        <strain evidence="2">GVMAG-M-3300027804-47</strain>
    </source>
</reference>
<dbReference type="EMBL" id="MN740480">
    <property type="protein sequence ID" value="QHU29012.1"/>
    <property type="molecule type" value="Genomic_DNA"/>
</dbReference>
<feature type="transmembrane region" description="Helical" evidence="1">
    <location>
        <begin position="6"/>
        <end position="23"/>
    </location>
</feature>
<evidence type="ECO:0000313" key="2">
    <source>
        <dbReference type="EMBL" id="QHU29012.1"/>
    </source>
</evidence>
<sequence>MNWIYLSLLHSILVVSLILYIRYDNTPQFIFPIVVSIIVGAMSLAYFMFYYREHFATEFVKPKYYIYAVLFLFVSILAYYIIKICPNPAYFRLFATLEIILLFIITLYIHKDYFNISIQSLAGLIFGCLAIILISLDEANHTDIKKT</sequence>
<protein>
    <submittedName>
        <fullName evidence="2">Uncharacterized protein</fullName>
    </submittedName>
</protein>
<feature type="transmembrane region" description="Helical" evidence="1">
    <location>
        <begin position="89"/>
        <end position="110"/>
    </location>
</feature>